<evidence type="ECO:0000256" key="2">
    <source>
        <dbReference type="ARBA" id="ARBA00006676"/>
    </source>
</evidence>
<evidence type="ECO:0000313" key="8">
    <source>
        <dbReference type="EMBL" id="OYN88447.1"/>
    </source>
</evidence>
<accession>A0A255EA58</accession>
<comment type="similarity">
    <text evidence="2">Belongs to the metallo-dependent hydrolases superfamily. Adenosine and AMP deaminases family.</text>
</comment>
<dbReference type="EC" id="3.5.4.4" evidence="3"/>
<dbReference type="InterPro" id="IPR032466">
    <property type="entry name" value="Metal_Hydrolase"/>
</dbReference>
<feature type="domain" description="CMP/dCMP-type deaminase" evidence="7">
    <location>
        <begin position="3"/>
        <end position="125"/>
    </location>
</feature>
<dbReference type="GO" id="GO:0046103">
    <property type="term" value="P:inosine biosynthetic process"/>
    <property type="evidence" value="ECO:0007669"/>
    <property type="project" value="TreeGrafter"/>
</dbReference>
<dbReference type="SUPFAM" id="SSF53927">
    <property type="entry name" value="Cytidine deaminase-like"/>
    <property type="match status" value="1"/>
</dbReference>
<dbReference type="AlphaFoldDB" id="A0A255EA58"/>
<evidence type="ECO:0000256" key="5">
    <source>
        <dbReference type="ARBA" id="ARBA00022801"/>
    </source>
</evidence>
<gene>
    <name evidence="8" type="ORF">CGZ92_04200</name>
</gene>
<keyword evidence="5" id="KW-0378">Hydrolase</keyword>
<dbReference type="GO" id="GO:0004000">
    <property type="term" value="F:adenosine deaminase activity"/>
    <property type="evidence" value="ECO:0007669"/>
    <property type="project" value="UniProtKB-ARBA"/>
</dbReference>
<evidence type="ECO:0000256" key="1">
    <source>
        <dbReference type="ARBA" id="ARBA00001947"/>
    </source>
</evidence>
<evidence type="ECO:0000256" key="6">
    <source>
        <dbReference type="ARBA" id="ARBA00022833"/>
    </source>
</evidence>
<dbReference type="InterPro" id="IPR001365">
    <property type="entry name" value="A_deaminase_dom"/>
</dbReference>
<evidence type="ECO:0000256" key="3">
    <source>
        <dbReference type="ARBA" id="ARBA00012784"/>
    </source>
</evidence>
<dbReference type="GO" id="GO:0005829">
    <property type="term" value="C:cytosol"/>
    <property type="evidence" value="ECO:0007669"/>
    <property type="project" value="TreeGrafter"/>
</dbReference>
<dbReference type="NCBIfam" id="TIGR01430">
    <property type="entry name" value="aden_deam"/>
    <property type="match status" value="1"/>
</dbReference>
<dbReference type="NCBIfam" id="NF006847">
    <property type="entry name" value="PRK09358.1-2"/>
    <property type="match status" value="1"/>
</dbReference>
<dbReference type="Proteomes" id="UP000216533">
    <property type="component" value="Unassembled WGS sequence"/>
</dbReference>
<evidence type="ECO:0000313" key="9">
    <source>
        <dbReference type="Proteomes" id="UP000216533"/>
    </source>
</evidence>
<evidence type="ECO:0000259" key="7">
    <source>
        <dbReference type="PROSITE" id="PS51747"/>
    </source>
</evidence>
<dbReference type="GO" id="GO:0006154">
    <property type="term" value="P:adenosine catabolic process"/>
    <property type="evidence" value="ECO:0007669"/>
    <property type="project" value="TreeGrafter"/>
</dbReference>
<reference evidence="8 9" key="1">
    <citation type="submission" date="2017-07" db="EMBL/GenBank/DDBJ databases">
        <title>Draft whole genome sequences of clinical Proprionibacteriaceae strains.</title>
        <authorList>
            <person name="Bernier A.-M."/>
            <person name="Bernard K."/>
            <person name="Domingo M.-C."/>
        </authorList>
    </citation>
    <scope>NUCLEOTIDE SEQUENCE [LARGE SCALE GENOMIC DNA]</scope>
    <source>
        <strain evidence="8 9">NML 160184</strain>
    </source>
</reference>
<evidence type="ECO:0000256" key="4">
    <source>
        <dbReference type="ARBA" id="ARBA00022723"/>
    </source>
</evidence>
<organism evidence="8 9">
    <name type="scientific">Parenemella sanctibonifatiensis</name>
    <dbReference type="NCBI Taxonomy" id="2016505"/>
    <lineage>
        <taxon>Bacteria</taxon>
        <taxon>Bacillati</taxon>
        <taxon>Actinomycetota</taxon>
        <taxon>Actinomycetes</taxon>
        <taxon>Propionibacteriales</taxon>
        <taxon>Propionibacteriaceae</taxon>
        <taxon>Parenemella</taxon>
    </lineage>
</organism>
<dbReference type="Pfam" id="PF00383">
    <property type="entry name" value="dCMP_cyt_deam_1"/>
    <property type="match status" value="1"/>
</dbReference>
<dbReference type="RefSeq" id="WP_094450139.1">
    <property type="nucleotide sequence ID" value="NZ_NMVI01000012.1"/>
</dbReference>
<dbReference type="SUPFAM" id="SSF51556">
    <property type="entry name" value="Metallo-dependent hydrolases"/>
    <property type="match status" value="1"/>
</dbReference>
<dbReference type="GO" id="GO:0046872">
    <property type="term" value="F:metal ion binding"/>
    <property type="evidence" value="ECO:0007669"/>
    <property type="project" value="UniProtKB-KW"/>
</dbReference>
<dbReference type="PANTHER" id="PTHR11409:SF43">
    <property type="entry name" value="ADENOSINE DEAMINASE"/>
    <property type="match status" value="1"/>
</dbReference>
<comment type="caution">
    <text evidence="8">The sequence shown here is derived from an EMBL/GenBank/DDBJ whole genome shotgun (WGS) entry which is preliminary data.</text>
</comment>
<dbReference type="InterPro" id="IPR002125">
    <property type="entry name" value="CMP_dCMP_dom"/>
</dbReference>
<dbReference type="PROSITE" id="PS51747">
    <property type="entry name" value="CYT_DCMP_DEAMINASES_2"/>
    <property type="match status" value="1"/>
</dbReference>
<dbReference type="EMBL" id="NMVI01000012">
    <property type="protein sequence ID" value="OYN88447.1"/>
    <property type="molecule type" value="Genomic_DNA"/>
</dbReference>
<keyword evidence="4" id="KW-0479">Metal-binding</keyword>
<proteinExistence type="inferred from homology"/>
<dbReference type="CDD" id="cd01283">
    <property type="entry name" value="cytidine_deaminase"/>
    <property type="match status" value="1"/>
</dbReference>
<dbReference type="Pfam" id="PF00962">
    <property type="entry name" value="A_deaminase"/>
    <property type="match status" value="1"/>
</dbReference>
<keyword evidence="6" id="KW-0862">Zinc</keyword>
<dbReference type="NCBIfam" id="NF004064">
    <property type="entry name" value="PRK05578.1"/>
    <property type="match status" value="1"/>
</dbReference>
<dbReference type="InterPro" id="IPR016193">
    <property type="entry name" value="Cytidine_deaminase-like"/>
</dbReference>
<sequence>MEPDWTSLIEQARQAARRAYARYSELQVGAAALTDQGRVVTGCNVENASYGLTLCAECILVGNLRLSGGERLVAVAVAGPDGQLIPPCGRCRQVLLEHAAEDGQLLTADGPIMITALLPGSFGEGFLPDRRASSQAVAGPVGAELRAAIQAMPKVALHDHLDGGLRPQAMIELAAAAGHDLPTTDPAELATWFFAAADSGSLPRYLETFDHTVACLQTAEALTRVAYEWVLDLAADNVVYGEARWAPTQHEAGGLTLVDAVRAVGEGLRRGSAETGMVAGQLLTGMRQDHRSDEVAQLVVDRVDDTIVGFDLAGPEAGFPPSGHAAAFDLLRSHGCPVTIHAGEAAGLESIEDALERGARRLGHGVRLVDDLAAEGPGEVATRVAAEGIVLEVCPSSNLQTGIAETMAEHPFGQLWQAGLPVTVSCDNRLMSRTTMTRELTLVAETFGLGLADLQELQQRALAAGFAPESVKVAVAERLA</sequence>
<dbReference type="GO" id="GO:0043103">
    <property type="term" value="P:hypoxanthine salvage"/>
    <property type="evidence" value="ECO:0007669"/>
    <property type="project" value="TreeGrafter"/>
</dbReference>
<dbReference type="InterPro" id="IPR006330">
    <property type="entry name" value="Ado/ade_deaminase"/>
</dbReference>
<protein>
    <recommendedName>
        <fullName evidence="3">adenosine deaminase</fullName>
        <ecNumber evidence="3">3.5.4.4</ecNumber>
    </recommendedName>
</protein>
<dbReference type="Gene3D" id="3.40.140.10">
    <property type="entry name" value="Cytidine Deaminase, domain 2"/>
    <property type="match status" value="1"/>
</dbReference>
<dbReference type="Gene3D" id="3.20.20.140">
    <property type="entry name" value="Metal-dependent hydrolases"/>
    <property type="match status" value="1"/>
</dbReference>
<comment type="cofactor">
    <cofactor evidence="1">
        <name>Zn(2+)</name>
        <dbReference type="ChEBI" id="CHEBI:29105"/>
    </cofactor>
</comment>
<dbReference type="PANTHER" id="PTHR11409">
    <property type="entry name" value="ADENOSINE DEAMINASE"/>
    <property type="match status" value="1"/>
</dbReference>
<name>A0A255EA58_9ACTN</name>